<name>A0AA36CA37_9BILA</name>
<keyword evidence="2" id="KW-0812">Transmembrane</keyword>
<dbReference type="EMBL" id="CATQJA010000946">
    <property type="protein sequence ID" value="CAJ0564985.1"/>
    <property type="molecule type" value="Genomic_DNA"/>
</dbReference>
<feature type="compositionally biased region" description="Low complexity" evidence="1">
    <location>
        <begin position="43"/>
        <end position="56"/>
    </location>
</feature>
<keyword evidence="4" id="KW-1185">Reference proteome</keyword>
<feature type="compositionally biased region" description="Basic and acidic residues" evidence="1">
    <location>
        <begin position="153"/>
        <end position="164"/>
    </location>
</feature>
<reference evidence="3" key="1">
    <citation type="submission" date="2023-06" db="EMBL/GenBank/DDBJ databases">
        <authorList>
            <person name="Delattre M."/>
        </authorList>
    </citation>
    <scope>NUCLEOTIDE SEQUENCE</scope>
    <source>
        <strain evidence="3">AF72</strain>
    </source>
</reference>
<evidence type="ECO:0000313" key="3">
    <source>
        <dbReference type="EMBL" id="CAJ0564985.1"/>
    </source>
</evidence>
<comment type="caution">
    <text evidence="3">The sequence shown here is derived from an EMBL/GenBank/DDBJ whole genome shotgun (WGS) entry which is preliminary data.</text>
</comment>
<proteinExistence type="predicted"/>
<feature type="region of interest" description="Disordered" evidence="1">
    <location>
        <begin position="121"/>
        <end position="164"/>
    </location>
</feature>
<evidence type="ECO:0000256" key="1">
    <source>
        <dbReference type="SAM" id="MobiDB-lite"/>
    </source>
</evidence>
<feature type="compositionally biased region" description="Pro residues" evidence="1">
    <location>
        <begin position="57"/>
        <end position="66"/>
    </location>
</feature>
<feature type="region of interest" description="Disordered" evidence="1">
    <location>
        <begin position="359"/>
        <end position="386"/>
    </location>
</feature>
<evidence type="ECO:0000256" key="2">
    <source>
        <dbReference type="SAM" id="Phobius"/>
    </source>
</evidence>
<gene>
    <name evidence="3" type="ORF">MSPICULIGERA_LOCUS3648</name>
</gene>
<keyword evidence="2" id="KW-0472">Membrane</keyword>
<dbReference type="Proteomes" id="UP001177023">
    <property type="component" value="Unassembled WGS sequence"/>
</dbReference>
<feature type="compositionally biased region" description="Polar residues" evidence="1">
    <location>
        <begin position="364"/>
        <end position="374"/>
    </location>
</feature>
<protein>
    <submittedName>
        <fullName evidence="3">Uncharacterized protein</fullName>
    </submittedName>
</protein>
<accession>A0AA36CA37</accession>
<sequence>MFRLGRLLLLLELLLVVAPPAIGQLADEARIAESGRRGFRDYTTTSTTTTTTTTTTPDPPTSPTPPSINANKDKLSSMSLTIALAANLLTNIKTTAATVSTEKTTFAHPDAIDCQKNSTIEGCNNSSMPPPLETTADRQDYTSPSETLPTTRQQEEKATTGRPCDEATIGCTTTPNITVQVGPVPTCNGTSRLPSNGKPIPLPGGTSTSTTTSAATTIALFDNGTIVTLHNGSSVNVCADDFIAPPNSTISVASHYDTLEVKCWNDITTILCNDSHKLICRGPITVTCVKLGQTPDPYNATRSSTAATFIVVDKDEAFPWLLMIIGISFLIVVCAAAIFAKFYVRYKFTNKTKKRADVEAPIQLKNSPGPSTPANGMRWKRKRKLK</sequence>
<feature type="non-terminal residue" evidence="3">
    <location>
        <position position="386"/>
    </location>
</feature>
<keyword evidence="2" id="KW-1133">Transmembrane helix</keyword>
<feature type="region of interest" description="Disordered" evidence="1">
    <location>
        <begin position="37"/>
        <end position="72"/>
    </location>
</feature>
<organism evidence="3 4">
    <name type="scientific">Mesorhabditis spiculigera</name>
    <dbReference type="NCBI Taxonomy" id="96644"/>
    <lineage>
        <taxon>Eukaryota</taxon>
        <taxon>Metazoa</taxon>
        <taxon>Ecdysozoa</taxon>
        <taxon>Nematoda</taxon>
        <taxon>Chromadorea</taxon>
        <taxon>Rhabditida</taxon>
        <taxon>Rhabditina</taxon>
        <taxon>Rhabditomorpha</taxon>
        <taxon>Rhabditoidea</taxon>
        <taxon>Rhabditidae</taxon>
        <taxon>Mesorhabditinae</taxon>
        <taxon>Mesorhabditis</taxon>
    </lineage>
</organism>
<evidence type="ECO:0000313" key="4">
    <source>
        <dbReference type="Proteomes" id="UP001177023"/>
    </source>
</evidence>
<feature type="transmembrane region" description="Helical" evidence="2">
    <location>
        <begin position="320"/>
        <end position="344"/>
    </location>
</feature>
<dbReference type="AlphaFoldDB" id="A0AA36CA37"/>
<feature type="compositionally biased region" description="Polar residues" evidence="1">
    <location>
        <begin position="141"/>
        <end position="152"/>
    </location>
</feature>